<sequence length="61" mass="7641">MSIPEFFFHPVFPAYFDLQLLKLNINQSVWNFNSFRWSFPPNKIFNKRERQTDREKLHFLY</sequence>
<accession>A0A0L8HYA6</accession>
<protein>
    <submittedName>
        <fullName evidence="1">Uncharacterized protein</fullName>
    </submittedName>
</protein>
<dbReference type="EMBL" id="KQ417023">
    <property type="protein sequence ID" value="KOF94159.1"/>
    <property type="molecule type" value="Genomic_DNA"/>
</dbReference>
<dbReference type="AlphaFoldDB" id="A0A0L8HYA6"/>
<reference evidence="1" key="1">
    <citation type="submission" date="2015-07" db="EMBL/GenBank/DDBJ databases">
        <title>MeaNS - Measles Nucleotide Surveillance Program.</title>
        <authorList>
            <person name="Tran T."/>
            <person name="Druce J."/>
        </authorList>
    </citation>
    <scope>NUCLEOTIDE SEQUENCE</scope>
    <source>
        <strain evidence="1">UCB-OBI-ISO-001</strain>
        <tissue evidence="1">Gonad</tissue>
    </source>
</reference>
<gene>
    <name evidence="1" type="ORF">OCBIM_22002639mg</name>
</gene>
<organism evidence="1">
    <name type="scientific">Octopus bimaculoides</name>
    <name type="common">California two-spotted octopus</name>
    <dbReference type="NCBI Taxonomy" id="37653"/>
    <lineage>
        <taxon>Eukaryota</taxon>
        <taxon>Metazoa</taxon>
        <taxon>Spiralia</taxon>
        <taxon>Lophotrochozoa</taxon>
        <taxon>Mollusca</taxon>
        <taxon>Cephalopoda</taxon>
        <taxon>Coleoidea</taxon>
        <taxon>Octopodiformes</taxon>
        <taxon>Octopoda</taxon>
        <taxon>Incirrata</taxon>
        <taxon>Octopodidae</taxon>
        <taxon>Octopus</taxon>
    </lineage>
</organism>
<name>A0A0L8HYA6_OCTBM</name>
<proteinExistence type="predicted"/>
<evidence type="ECO:0000313" key="1">
    <source>
        <dbReference type="EMBL" id="KOF94159.1"/>
    </source>
</evidence>